<name>A0ACC5R2V8_9HYPH</name>
<proteinExistence type="predicted"/>
<accession>A0ACC5R2V8</accession>
<comment type="caution">
    <text evidence="1">The sequence shown here is derived from an EMBL/GenBank/DDBJ whole genome shotgun (WGS) entry which is preliminary data.</text>
</comment>
<protein>
    <submittedName>
        <fullName evidence="1">MFS transporter</fullName>
    </submittedName>
</protein>
<gene>
    <name evidence="1" type="ORF">JHL16_11290</name>
</gene>
<keyword evidence="2" id="KW-1185">Reference proteome</keyword>
<dbReference type="Proteomes" id="UP000616151">
    <property type="component" value="Unassembled WGS sequence"/>
</dbReference>
<sequence length="387" mass="39904">MTDARRTILFVNAAHALTHYVILIFPTAVIAISLEWQLGYGELVPLATGCLVAHGLLSLPAGWLVNVVGPERLLAAFFALTGLACFLVAAAGSWLMLGFALLLLGAAGAIYHPVGLTLLTSVSTRLGRDLSINGVCGNIGAAVAAAGTALLTSLLGWRWAFIAPGLAALLLAALFAATSRARPAAGTVQKPASSSQSLPVHNVTLAICTIMLAFLVGGVTYNIVTVALPKIVDERYAGALPLIGTGALATLILVCGALMQLAAGRLIDRLSLASLFVILSGLQMTGLALAWLADGHWMLIGLALTMAAIYGQVIVDDAFVARYVPERLRGRAYGVSYFLGSAVSAAAIPMMGVLYGQGAGFTPVLALTAACGVALFACALGFRYAVR</sequence>
<reference evidence="1" key="1">
    <citation type="submission" date="2021-01" db="EMBL/GenBank/DDBJ databases">
        <authorList>
            <person name="Sun Q."/>
        </authorList>
    </citation>
    <scope>NUCLEOTIDE SEQUENCE</scope>
    <source>
        <strain evidence="1">YIM B02566</strain>
    </source>
</reference>
<organism evidence="1 2">
    <name type="scientific">Taklimakanibacter albus</name>
    <dbReference type="NCBI Taxonomy" id="2800327"/>
    <lineage>
        <taxon>Bacteria</taxon>
        <taxon>Pseudomonadati</taxon>
        <taxon>Pseudomonadota</taxon>
        <taxon>Alphaproteobacteria</taxon>
        <taxon>Hyphomicrobiales</taxon>
        <taxon>Aestuariivirgaceae</taxon>
        <taxon>Taklimakanibacter</taxon>
    </lineage>
</organism>
<dbReference type="EMBL" id="JAENHL010000006">
    <property type="protein sequence ID" value="MBK1866940.1"/>
    <property type="molecule type" value="Genomic_DNA"/>
</dbReference>
<evidence type="ECO:0000313" key="2">
    <source>
        <dbReference type="Proteomes" id="UP000616151"/>
    </source>
</evidence>
<evidence type="ECO:0000313" key="1">
    <source>
        <dbReference type="EMBL" id="MBK1866940.1"/>
    </source>
</evidence>